<dbReference type="PROSITE" id="PS00409">
    <property type="entry name" value="PROKAR_NTER_METHYL"/>
    <property type="match status" value="1"/>
</dbReference>
<dbReference type="Proteomes" id="UP000240212">
    <property type="component" value="Unassembled WGS sequence"/>
</dbReference>
<keyword evidence="4" id="KW-1185">Reference proteome</keyword>
<dbReference type="SUPFAM" id="SSF54523">
    <property type="entry name" value="Pili subunits"/>
    <property type="match status" value="1"/>
</dbReference>
<feature type="transmembrane region" description="Helical" evidence="2">
    <location>
        <begin position="7"/>
        <end position="31"/>
    </location>
</feature>
<gene>
    <name evidence="3" type="ORF">C7G83_04850</name>
</gene>
<evidence type="ECO:0000256" key="2">
    <source>
        <dbReference type="SAM" id="Phobius"/>
    </source>
</evidence>
<comment type="subcellular location">
    <subcellularLocation>
        <location evidence="1">Membrane</location>
        <topology evidence="1">Single-pass membrane protein</topology>
    </subcellularLocation>
</comment>
<organism evidence="3 4">
    <name type="scientific">Siccibacter turicensis</name>
    <dbReference type="NCBI Taxonomy" id="357233"/>
    <lineage>
        <taxon>Bacteria</taxon>
        <taxon>Pseudomonadati</taxon>
        <taxon>Pseudomonadota</taxon>
        <taxon>Gammaproteobacteria</taxon>
        <taxon>Enterobacterales</taxon>
        <taxon>Enterobacteriaceae</taxon>
        <taxon>Siccibacter</taxon>
    </lineage>
</organism>
<sequence>MNRKQQGFSLVEMMVAMAIVLILSAGGFTAWQRWQAQQRLIQTVHQLRSYLTLLRNDANWHNRERQVRVKRDGERWCLTSDAAGNQGCGSGGTTDFMPQWREIRLVEITEGLAFFGLRNSAWPGHIRICNAAGEWQVLTSVWGRIRIVETPGETTCH</sequence>
<dbReference type="RefSeq" id="WP_106876435.1">
    <property type="nucleotide sequence ID" value="NZ_PYEP01000002.1"/>
</dbReference>
<keyword evidence="2" id="KW-0812">Transmembrane</keyword>
<proteinExistence type="predicted"/>
<dbReference type="InterPro" id="IPR012902">
    <property type="entry name" value="N_methyl_site"/>
</dbReference>
<dbReference type="InterPro" id="IPR045584">
    <property type="entry name" value="Pilin-like"/>
</dbReference>
<dbReference type="Pfam" id="PF07963">
    <property type="entry name" value="N_methyl"/>
    <property type="match status" value="1"/>
</dbReference>
<reference evidence="3 4" key="1">
    <citation type="submission" date="2018-03" db="EMBL/GenBank/DDBJ databases">
        <title>Draft genome sequence of the first documented clinical Siccibacter turicensis isolate in Austria.</title>
        <authorList>
            <person name="Lepuschitz S."/>
            <person name="Pekard-Amenitsch S."/>
            <person name="Haunold R."/>
            <person name="Schill S."/>
            <person name="Mach R."/>
            <person name="Allerberger F."/>
            <person name="Ruppitsch W."/>
            <person name="Forsythe S.J."/>
        </authorList>
    </citation>
    <scope>NUCLEOTIDE SEQUENCE [LARGE SCALE GENOMIC DNA]</scope>
    <source>
        <strain evidence="3 4">6100069499-17</strain>
    </source>
</reference>
<dbReference type="OrthoDB" id="6241267at2"/>
<dbReference type="AlphaFoldDB" id="A0A2P8VMQ5"/>
<dbReference type="NCBIfam" id="TIGR02532">
    <property type="entry name" value="IV_pilin_GFxxxE"/>
    <property type="match status" value="1"/>
</dbReference>
<comment type="caution">
    <text evidence="3">The sequence shown here is derived from an EMBL/GenBank/DDBJ whole genome shotgun (WGS) entry which is preliminary data.</text>
</comment>
<dbReference type="GO" id="GO:0016020">
    <property type="term" value="C:membrane"/>
    <property type="evidence" value="ECO:0007669"/>
    <property type="project" value="UniProtKB-SubCell"/>
</dbReference>
<dbReference type="STRING" id="1388748.GCA_000463155_02987"/>
<evidence type="ECO:0000313" key="4">
    <source>
        <dbReference type="Proteomes" id="UP000240212"/>
    </source>
</evidence>
<dbReference type="EMBL" id="PYEP01000002">
    <property type="protein sequence ID" value="PSN08690.1"/>
    <property type="molecule type" value="Genomic_DNA"/>
</dbReference>
<dbReference type="NCBIfam" id="NF007800">
    <property type="entry name" value="PRK10506.1"/>
    <property type="match status" value="1"/>
</dbReference>
<name>A0A2P8VMQ5_9ENTR</name>
<dbReference type="Gene3D" id="3.30.700.10">
    <property type="entry name" value="Glycoprotein, Type 4 Pilin"/>
    <property type="match status" value="1"/>
</dbReference>
<keyword evidence="2" id="KW-0472">Membrane</keyword>
<keyword evidence="2" id="KW-1133">Transmembrane helix</keyword>
<accession>A0A2P8VMQ5</accession>
<protein>
    <submittedName>
        <fullName evidence="3">Prepilin-type cleavage/methylation domain-containing protein</fullName>
    </submittedName>
</protein>
<evidence type="ECO:0000313" key="3">
    <source>
        <dbReference type="EMBL" id="PSN08690.1"/>
    </source>
</evidence>
<evidence type="ECO:0000256" key="1">
    <source>
        <dbReference type="ARBA" id="ARBA00004167"/>
    </source>
</evidence>